<dbReference type="OrthoDB" id="7760980at2759"/>
<reference evidence="1" key="2">
    <citation type="submission" date="2021-04" db="EMBL/GenBank/DDBJ databases">
        <title>Genome-wide patterns of bracovirus chromosomal integration into multiple host tissues during parasitism.</title>
        <authorList>
            <person name="Chebbi M.A.C."/>
        </authorList>
    </citation>
    <scope>NUCLEOTIDE SEQUENCE</scope>
    <source>
        <tissue evidence="1">Whole body</tissue>
    </source>
</reference>
<comment type="caution">
    <text evidence="1">The sequence shown here is derived from an EMBL/GenBank/DDBJ whole genome shotgun (WGS) entry which is preliminary data.</text>
</comment>
<dbReference type="EMBL" id="JAAOIC020000042">
    <property type="protein sequence ID" value="KAG8038634.1"/>
    <property type="molecule type" value="Genomic_DNA"/>
</dbReference>
<evidence type="ECO:0000313" key="1">
    <source>
        <dbReference type="EMBL" id="KAG8038634.1"/>
    </source>
</evidence>
<organism evidence="1 2">
    <name type="scientific">Cotesia typhae</name>
    <dbReference type="NCBI Taxonomy" id="2053667"/>
    <lineage>
        <taxon>Eukaryota</taxon>
        <taxon>Metazoa</taxon>
        <taxon>Ecdysozoa</taxon>
        <taxon>Arthropoda</taxon>
        <taxon>Hexapoda</taxon>
        <taxon>Insecta</taxon>
        <taxon>Pterygota</taxon>
        <taxon>Neoptera</taxon>
        <taxon>Endopterygota</taxon>
        <taxon>Hymenoptera</taxon>
        <taxon>Apocrita</taxon>
        <taxon>Ichneumonoidea</taxon>
        <taxon>Braconidae</taxon>
        <taxon>Microgastrinae</taxon>
        <taxon>Cotesia</taxon>
    </lineage>
</organism>
<proteinExistence type="predicted"/>
<dbReference type="AlphaFoldDB" id="A0A8J5RFI9"/>
<accession>A0A8J5RFI9</accession>
<dbReference type="Proteomes" id="UP000729913">
    <property type="component" value="Unassembled WGS sequence"/>
</dbReference>
<reference evidence="1" key="1">
    <citation type="submission" date="2020-03" db="EMBL/GenBank/DDBJ databases">
        <authorList>
            <person name="Chebbi M.A."/>
            <person name="Drezen J.M."/>
        </authorList>
    </citation>
    <scope>NUCLEOTIDE SEQUENCE</scope>
    <source>
        <tissue evidence="1">Whole body</tissue>
    </source>
</reference>
<name>A0A8J5RFI9_9HYME</name>
<keyword evidence="2" id="KW-1185">Reference proteome</keyword>
<protein>
    <submittedName>
        <fullName evidence="1">Uncharacterized protein</fullName>
    </submittedName>
</protein>
<evidence type="ECO:0000313" key="2">
    <source>
        <dbReference type="Proteomes" id="UP000729913"/>
    </source>
</evidence>
<gene>
    <name evidence="1" type="ORF">G9C98_007341</name>
</gene>
<sequence length="136" mass="16617">MLHDTRSEMNFKLKTLRHRDHDFSKIELVKLEEKVLSVWNLLTTMLFKYLKDNHDRHIRYENQAEKNKKNQKIFFEHTTQITHLLGFITTFQRKIVELYHQSNDQVFKFTSTKDLLLNKYSSMAKQYKKGISFRKY</sequence>